<dbReference type="GeneID" id="39876708"/>
<name>A0A2H6KIX0_9APIC</name>
<organism evidence="1 2">
    <name type="scientific">Babesia ovata</name>
    <dbReference type="NCBI Taxonomy" id="189622"/>
    <lineage>
        <taxon>Eukaryota</taxon>
        <taxon>Sar</taxon>
        <taxon>Alveolata</taxon>
        <taxon>Apicomplexa</taxon>
        <taxon>Aconoidasida</taxon>
        <taxon>Piroplasmida</taxon>
        <taxon>Babesiidae</taxon>
        <taxon>Babesia</taxon>
    </lineage>
</organism>
<dbReference type="AlphaFoldDB" id="A0A2H6KIX0"/>
<gene>
    <name evidence="1" type="ORF">BOVATA_044310</name>
</gene>
<proteinExistence type="predicted"/>
<dbReference type="Proteomes" id="UP000236319">
    <property type="component" value="Unassembled WGS sequence"/>
</dbReference>
<protein>
    <submittedName>
        <fullName evidence="1">Uncharacterized protein</fullName>
    </submittedName>
</protein>
<accession>A0A2H6KIX0</accession>
<dbReference type="EMBL" id="BDSA01000009">
    <property type="protein sequence ID" value="GBE62938.1"/>
    <property type="molecule type" value="Genomic_DNA"/>
</dbReference>
<evidence type="ECO:0000313" key="1">
    <source>
        <dbReference type="EMBL" id="GBE62938.1"/>
    </source>
</evidence>
<dbReference type="RefSeq" id="XP_028869181.1">
    <property type="nucleotide sequence ID" value="XM_029013348.1"/>
</dbReference>
<evidence type="ECO:0000313" key="2">
    <source>
        <dbReference type="Proteomes" id="UP000236319"/>
    </source>
</evidence>
<reference evidence="1 2" key="1">
    <citation type="journal article" date="2017" name="BMC Genomics">
        <title>Whole-genome assembly of Babesia ovata and comparative genomics between closely related pathogens.</title>
        <authorList>
            <person name="Yamagishi J."/>
            <person name="Asada M."/>
            <person name="Hakimi H."/>
            <person name="Tanaka T.Q."/>
            <person name="Sugimoto C."/>
            <person name="Kawazu S."/>
        </authorList>
    </citation>
    <scope>NUCLEOTIDE SEQUENCE [LARGE SCALE GENOMIC DNA]</scope>
    <source>
        <strain evidence="1 2">Miyake</strain>
    </source>
</reference>
<dbReference type="VEuPathDB" id="PiroplasmaDB:BOVATA_044310"/>
<sequence>MMVVYIFSNLIGQKAFDHFVKVEGFLLKWRLAAVGGCGYAGFLFRLKRCKRFFNSIERIFCIPLITDDLCHRCLQLIYGFVRRGFEEVEEFFFHFGVGGLLAEFLFDAVEDVEGYV</sequence>
<comment type="caution">
    <text evidence="1">The sequence shown here is derived from an EMBL/GenBank/DDBJ whole genome shotgun (WGS) entry which is preliminary data.</text>
</comment>
<keyword evidence="2" id="KW-1185">Reference proteome</keyword>